<dbReference type="RefSeq" id="XP_029242021.1">
    <property type="nucleotide sequence ID" value="XM_029378171.1"/>
</dbReference>
<dbReference type="GeneID" id="40325051"/>
<sequence length="165" mass="17721">MELERTEHKPRSVLSILRNVLGTHDKECGVSCGIQSDPIPGKFRKRASYPSRAGPVCCISTDGMFSLHGNIVTVNDAEEISINVTGASSSLPCGHFNLTRMSIPRFAAPSSGLSLGKRQLGTTDEGGSAAYVVRGRALKMTIKGEKMLHMESWLSEQRMVGAGNS</sequence>
<keyword evidence="2" id="KW-1185">Reference proteome</keyword>
<protein>
    <submittedName>
        <fullName evidence="1">Uncharacterized protein</fullName>
    </submittedName>
</protein>
<dbReference type="Proteomes" id="UP000283634">
    <property type="component" value="Unassembled WGS sequence"/>
</dbReference>
<dbReference type="EMBL" id="MKGL01000021">
    <property type="protein sequence ID" value="RNF11186.1"/>
    <property type="molecule type" value="Genomic_DNA"/>
</dbReference>
<organism evidence="1 2">
    <name type="scientific">Trypanosoma rangeli</name>
    <dbReference type="NCBI Taxonomy" id="5698"/>
    <lineage>
        <taxon>Eukaryota</taxon>
        <taxon>Discoba</taxon>
        <taxon>Euglenozoa</taxon>
        <taxon>Kinetoplastea</taxon>
        <taxon>Metakinetoplastina</taxon>
        <taxon>Trypanosomatida</taxon>
        <taxon>Trypanosomatidae</taxon>
        <taxon>Trypanosoma</taxon>
        <taxon>Herpetosoma</taxon>
    </lineage>
</organism>
<dbReference type="OrthoDB" id="10444422at2759"/>
<reference evidence="1 2" key="1">
    <citation type="journal article" date="2018" name="BMC Genomics">
        <title>Genomic comparison of Trypanosoma conorhini and Trypanosoma rangeli to Trypanosoma cruzi strains of high and low virulence.</title>
        <authorList>
            <person name="Bradwell K.R."/>
            <person name="Koparde V.N."/>
            <person name="Matveyev A.V."/>
            <person name="Serrano M.G."/>
            <person name="Alves J.M."/>
            <person name="Parikh H."/>
            <person name="Huang B."/>
            <person name="Lee V."/>
            <person name="Espinosa-Alvarez O."/>
            <person name="Ortiz P.A."/>
            <person name="Costa-Martins A.G."/>
            <person name="Teixeira M.M."/>
            <person name="Buck G.A."/>
        </authorList>
    </citation>
    <scope>NUCLEOTIDE SEQUENCE [LARGE SCALE GENOMIC DNA]</scope>
    <source>
        <strain evidence="1 2">AM80</strain>
    </source>
</reference>
<comment type="caution">
    <text evidence="1">The sequence shown here is derived from an EMBL/GenBank/DDBJ whole genome shotgun (WGS) entry which is preliminary data.</text>
</comment>
<accession>A0A3R7RRA2</accession>
<proteinExistence type="predicted"/>
<evidence type="ECO:0000313" key="1">
    <source>
        <dbReference type="EMBL" id="RNF11186.1"/>
    </source>
</evidence>
<name>A0A3R7RRA2_TRYRA</name>
<dbReference type="AlphaFoldDB" id="A0A3R7RRA2"/>
<evidence type="ECO:0000313" key="2">
    <source>
        <dbReference type="Proteomes" id="UP000283634"/>
    </source>
</evidence>
<gene>
    <name evidence="1" type="ORF">TraAM80_01118</name>
</gene>